<dbReference type="InterPro" id="IPR023465">
    <property type="entry name" value="Riboflavin_kinase_dom_sf"/>
</dbReference>
<dbReference type="RefSeq" id="WP_156006402.1">
    <property type="nucleotide sequence ID" value="NZ_CP046276.1"/>
</dbReference>
<keyword evidence="3" id="KW-0288">FMN</keyword>
<dbReference type="GO" id="GO:0008531">
    <property type="term" value="F:riboflavin kinase activity"/>
    <property type="evidence" value="ECO:0007669"/>
    <property type="project" value="UniProtKB-EC"/>
</dbReference>
<dbReference type="OrthoDB" id="9803667at2"/>
<accession>A0A6I6C6W6</accession>
<organism evidence="9 10">
    <name type="scientific">Spiroplasma tabanidicola</name>
    <dbReference type="NCBI Taxonomy" id="324079"/>
    <lineage>
        <taxon>Bacteria</taxon>
        <taxon>Bacillati</taxon>
        <taxon>Mycoplasmatota</taxon>
        <taxon>Mollicutes</taxon>
        <taxon>Entomoplasmatales</taxon>
        <taxon>Spiroplasmataceae</taxon>
        <taxon>Spiroplasma</taxon>
    </lineage>
</organism>
<keyword evidence="6" id="KW-0067">ATP-binding</keyword>
<evidence type="ECO:0000256" key="4">
    <source>
        <dbReference type="ARBA" id="ARBA00022679"/>
    </source>
</evidence>
<proteinExistence type="predicted"/>
<dbReference type="GO" id="GO:0009231">
    <property type="term" value="P:riboflavin biosynthetic process"/>
    <property type="evidence" value="ECO:0007669"/>
    <property type="project" value="InterPro"/>
</dbReference>
<dbReference type="SUPFAM" id="SSF82114">
    <property type="entry name" value="Riboflavin kinase-like"/>
    <property type="match status" value="1"/>
</dbReference>
<evidence type="ECO:0000256" key="7">
    <source>
        <dbReference type="ARBA" id="ARBA00047880"/>
    </source>
</evidence>
<dbReference type="GO" id="GO:0009398">
    <property type="term" value="P:FMN biosynthetic process"/>
    <property type="evidence" value="ECO:0007669"/>
    <property type="project" value="TreeGrafter"/>
</dbReference>
<dbReference type="PANTHER" id="PTHR22749:SF6">
    <property type="entry name" value="RIBOFLAVIN KINASE"/>
    <property type="match status" value="1"/>
</dbReference>
<dbReference type="EMBL" id="CP046276">
    <property type="protein sequence ID" value="QGS51940.1"/>
    <property type="molecule type" value="Genomic_DNA"/>
</dbReference>
<dbReference type="EC" id="2.7.1.26" evidence="1"/>
<gene>
    <name evidence="9" type="primary">ribF</name>
    <name evidence="9" type="ORF">STABA_v1c05770</name>
</gene>
<keyword evidence="2" id="KW-0285">Flavoprotein</keyword>
<name>A0A6I6C6W6_9MOLU</name>
<evidence type="ECO:0000313" key="10">
    <source>
        <dbReference type="Proteomes" id="UP000424468"/>
    </source>
</evidence>
<dbReference type="InterPro" id="IPR023468">
    <property type="entry name" value="Riboflavin_kinase"/>
</dbReference>
<evidence type="ECO:0000256" key="6">
    <source>
        <dbReference type="ARBA" id="ARBA00022840"/>
    </source>
</evidence>
<evidence type="ECO:0000313" key="9">
    <source>
        <dbReference type="EMBL" id="QGS51940.1"/>
    </source>
</evidence>
<keyword evidence="9" id="KW-0418">Kinase</keyword>
<evidence type="ECO:0000256" key="1">
    <source>
        <dbReference type="ARBA" id="ARBA00012105"/>
    </source>
</evidence>
<sequence length="294" mass="35103">MTKVYYYNSLNKILLNLDDSICLFANFNNWYNYENLQIEQLKKYAKSYGLKTTLLLPINSESQNKIWNNKNIVKLAKNLKIDQLVFYYVNFVVNSFSEDDILNNFKNTLSIKKILITSDYQNAYWEILNRRFFEKKWEKNCIIFKSEQFKDDYKRIYKKLKESDFNGFKNLTGFDYEISGIISEGKKIGRTIGYPTINILIEDDLPLTYGVYGVETYFEQLDKTFLGAAMYWKNDLNQKVLEVYILDFDKDVYGWSVDIKLLEKIRNPIKITSLEDLKKIIKNDVDQIKKIWRR</sequence>
<evidence type="ECO:0000256" key="3">
    <source>
        <dbReference type="ARBA" id="ARBA00022643"/>
    </source>
</evidence>
<evidence type="ECO:0000256" key="5">
    <source>
        <dbReference type="ARBA" id="ARBA00022741"/>
    </source>
</evidence>
<keyword evidence="4" id="KW-0808">Transferase</keyword>
<evidence type="ECO:0000256" key="2">
    <source>
        <dbReference type="ARBA" id="ARBA00022630"/>
    </source>
</evidence>
<evidence type="ECO:0000259" key="8">
    <source>
        <dbReference type="SMART" id="SM00904"/>
    </source>
</evidence>
<dbReference type="SMART" id="SM00904">
    <property type="entry name" value="Flavokinase"/>
    <property type="match status" value="1"/>
</dbReference>
<protein>
    <recommendedName>
        <fullName evidence="1">riboflavin kinase</fullName>
        <ecNumber evidence="1">2.7.1.26</ecNumber>
    </recommendedName>
</protein>
<reference evidence="9 10" key="1">
    <citation type="submission" date="2019-11" db="EMBL/GenBank/DDBJ databases">
        <title>Complete genome sequence of Spiroplasma tabanidicola TAUS-1 (DSM 22603).</title>
        <authorList>
            <person name="Huang C.-T."/>
            <person name="Lin Y.-C."/>
            <person name="Kuo C.-H."/>
        </authorList>
    </citation>
    <scope>NUCLEOTIDE SEQUENCE [LARGE SCALE GENOMIC DNA]</scope>
    <source>
        <strain evidence="9 10">TAUS-1</strain>
    </source>
</reference>
<dbReference type="Proteomes" id="UP000424468">
    <property type="component" value="Chromosome"/>
</dbReference>
<dbReference type="AlphaFoldDB" id="A0A6I6C6W6"/>
<keyword evidence="10" id="KW-1185">Reference proteome</keyword>
<dbReference type="Gene3D" id="2.40.30.30">
    <property type="entry name" value="Riboflavin kinase-like"/>
    <property type="match status" value="1"/>
</dbReference>
<dbReference type="Pfam" id="PF01687">
    <property type="entry name" value="Flavokinase"/>
    <property type="match status" value="1"/>
</dbReference>
<feature type="domain" description="Riboflavin kinase" evidence="8">
    <location>
        <begin position="171"/>
        <end position="293"/>
    </location>
</feature>
<keyword evidence="5" id="KW-0547">Nucleotide-binding</keyword>
<dbReference type="InterPro" id="IPR015865">
    <property type="entry name" value="Riboflavin_kinase_bac/euk"/>
</dbReference>
<dbReference type="PANTHER" id="PTHR22749">
    <property type="entry name" value="RIBOFLAVIN KINASE/FMN ADENYLYLTRANSFERASE"/>
    <property type="match status" value="1"/>
</dbReference>
<dbReference type="KEGG" id="stab:STABA_v1c05770"/>
<comment type="catalytic activity">
    <reaction evidence="7">
        <text>riboflavin + ATP = FMN + ADP + H(+)</text>
        <dbReference type="Rhea" id="RHEA:14357"/>
        <dbReference type="ChEBI" id="CHEBI:15378"/>
        <dbReference type="ChEBI" id="CHEBI:30616"/>
        <dbReference type="ChEBI" id="CHEBI:57986"/>
        <dbReference type="ChEBI" id="CHEBI:58210"/>
        <dbReference type="ChEBI" id="CHEBI:456216"/>
        <dbReference type="EC" id="2.7.1.26"/>
    </reaction>
</comment>
<dbReference type="GO" id="GO:0005524">
    <property type="term" value="F:ATP binding"/>
    <property type="evidence" value="ECO:0007669"/>
    <property type="project" value="UniProtKB-KW"/>
</dbReference>